<dbReference type="EMBL" id="JAENGP010000002">
    <property type="protein sequence ID" value="MBK1779955.1"/>
    <property type="molecule type" value="Genomic_DNA"/>
</dbReference>
<protein>
    <recommendedName>
        <fullName evidence="5">Tetratricopeptide repeat protein</fullName>
    </recommendedName>
</protein>
<feature type="compositionally biased region" description="Polar residues" evidence="2">
    <location>
        <begin position="644"/>
        <end position="659"/>
    </location>
</feature>
<feature type="region of interest" description="Disordered" evidence="2">
    <location>
        <begin position="413"/>
        <end position="659"/>
    </location>
</feature>
<feature type="compositionally biased region" description="Low complexity" evidence="2">
    <location>
        <begin position="525"/>
        <end position="543"/>
    </location>
</feature>
<proteinExistence type="predicted"/>
<feature type="compositionally biased region" description="Low complexity" evidence="2">
    <location>
        <begin position="333"/>
        <end position="355"/>
    </location>
</feature>
<feature type="compositionally biased region" description="Low complexity" evidence="2">
    <location>
        <begin position="456"/>
        <end position="469"/>
    </location>
</feature>
<evidence type="ECO:0000313" key="4">
    <source>
        <dbReference type="Proteomes" id="UP000635316"/>
    </source>
</evidence>
<dbReference type="PROSITE" id="PS51257">
    <property type="entry name" value="PROKAR_LIPOPROTEIN"/>
    <property type="match status" value="1"/>
</dbReference>
<evidence type="ECO:0000313" key="3">
    <source>
        <dbReference type="EMBL" id="MBK1779955.1"/>
    </source>
</evidence>
<dbReference type="Proteomes" id="UP000635316">
    <property type="component" value="Unassembled WGS sequence"/>
</dbReference>
<feature type="repeat" description="TPR" evidence="1">
    <location>
        <begin position="124"/>
        <end position="157"/>
    </location>
</feature>
<dbReference type="SMART" id="SM00028">
    <property type="entry name" value="TPR"/>
    <property type="match status" value="2"/>
</dbReference>
<reference evidence="3 4" key="1">
    <citation type="submission" date="2020-12" db="EMBL/GenBank/DDBJ databases">
        <authorList>
            <person name="Lu T."/>
            <person name="Wang Q."/>
            <person name="Han X."/>
        </authorList>
    </citation>
    <scope>NUCLEOTIDE SEQUENCE [LARGE SCALE GENOMIC DNA]</scope>
    <source>
        <strain evidence="3 4">WQ 585</strain>
    </source>
</reference>
<dbReference type="RefSeq" id="WP_200233246.1">
    <property type="nucleotide sequence ID" value="NZ_JAENGP010000002.1"/>
</dbReference>
<accession>A0ABS1ECJ1</accession>
<feature type="compositionally biased region" description="Basic and acidic residues" evidence="2">
    <location>
        <begin position="622"/>
        <end position="633"/>
    </location>
</feature>
<sequence length="681" mass="75384">MKLVKKATVIACVGVLAGCVNGSSDSAWRLMEDQQQEQAMIQRQEMDDARKKAPEKEQLLIMTIKEAQDQGRYFASLAFIDEHDVKYGKSPDVEILRAEALRKTDQHAQSEKIYRSLTKTRQKAQAWHGLGLMSGQQGDFAEAAKNLANASAAAPSDAVILSDLAYARMRLGDIEGARIPIGKAAELMPQNSKVLSNMALYLLVRGATPAAEQVMRSANLSQQARQEIYAIADQVRRTPPAPMQAAGSVSSRDDGNQVRGVDNLMASSADVKKKQDETVSASSYRQAQNSQPSEFELQLPASAPLPGDIQPRPDAQPQARIQPEPAPQLVNVEQPAPRAAEPARAAAQQQPQQQQLVRGNEQPLQMAPPTNDPIAMMQPDFVWPPVAQQQAEEKRLAEVAQKQAELAQRQAEEQRQIELAQQQAENKRLTEVAQQQAEEKRLAEMAQQQADEKRQLAQAQQEAQSQPQQLVRGNEAPLQLAPPTNDPIAMMQPDFVWPPVTQQQAEEKRLAAVARQQAEEKRQADLVQQQAEQQRQAELAQQQAEEKRQLELAQQQAEQNRQLELAQQQAEAKHQAALVQQQAEAQRQLELAQQQAEAKHQAELAQQQAEQQRQTELAEQQAEAKRQAEERRLAAAAASKKPVAQTQAIPTTRSKGSTSAIDRSILDEVSIVGGDFILKRK</sequence>
<evidence type="ECO:0000256" key="2">
    <source>
        <dbReference type="SAM" id="MobiDB-lite"/>
    </source>
</evidence>
<feature type="region of interest" description="Disordered" evidence="2">
    <location>
        <begin position="301"/>
        <end position="320"/>
    </location>
</feature>
<feature type="region of interest" description="Disordered" evidence="2">
    <location>
        <begin position="333"/>
        <end position="358"/>
    </location>
</feature>
<evidence type="ECO:0000256" key="1">
    <source>
        <dbReference type="PROSITE-ProRule" id="PRU00339"/>
    </source>
</evidence>
<comment type="caution">
    <text evidence="3">The sequence shown here is derived from an EMBL/GenBank/DDBJ whole genome shotgun (WGS) entry which is preliminary data.</text>
</comment>
<dbReference type="Gene3D" id="1.25.40.10">
    <property type="entry name" value="Tetratricopeptide repeat domain"/>
    <property type="match status" value="1"/>
</dbReference>
<keyword evidence="1" id="KW-0802">TPR repeat</keyword>
<dbReference type="SUPFAM" id="SSF48452">
    <property type="entry name" value="TPR-like"/>
    <property type="match status" value="1"/>
</dbReference>
<dbReference type="InterPro" id="IPR019734">
    <property type="entry name" value="TPR_rpt"/>
</dbReference>
<keyword evidence="4" id="KW-1185">Reference proteome</keyword>
<name>A0ABS1ECJ1_9BURK</name>
<dbReference type="PROSITE" id="PS50005">
    <property type="entry name" value="TPR"/>
    <property type="match status" value="1"/>
</dbReference>
<feature type="compositionally biased region" description="Polar residues" evidence="2">
    <location>
        <begin position="278"/>
        <end position="293"/>
    </location>
</feature>
<gene>
    <name evidence="3" type="ORF">JHL22_01855</name>
</gene>
<organism evidence="3 4">
    <name type="scientific">Advenella mandrilli</name>
    <dbReference type="NCBI Taxonomy" id="2800330"/>
    <lineage>
        <taxon>Bacteria</taxon>
        <taxon>Pseudomonadati</taxon>
        <taxon>Pseudomonadota</taxon>
        <taxon>Betaproteobacteria</taxon>
        <taxon>Burkholderiales</taxon>
        <taxon>Alcaligenaceae</taxon>
    </lineage>
</organism>
<feature type="compositionally biased region" description="Low complexity" evidence="2">
    <location>
        <begin position="551"/>
        <end position="596"/>
    </location>
</feature>
<dbReference type="InterPro" id="IPR011990">
    <property type="entry name" value="TPR-like_helical_dom_sf"/>
</dbReference>
<feature type="region of interest" description="Disordered" evidence="2">
    <location>
        <begin position="234"/>
        <end position="294"/>
    </location>
</feature>
<feature type="compositionally biased region" description="Low complexity" evidence="2">
    <location>
        <begin position="603"/>
        <end position="621"/>
    </location>
</feature>
<evidence type="ECO:0008006" key="5">
    <source>
        <dbReference type="Google" id="ProtNLM"/>
    </source>
</evidence>